<comment type="catalytic activity">
    <reaction evidence="1 9">
        <text>a 4-O-methyl-thymidine in DNA + L-cysteinyl-[protein] = a thymidine in DNA + S-methyl-L-cysteinyl-[protein]</text>
        <dbReference type="Rhea" id="RHEA:53428"/>
        <dbReference type="Rhea" id="RHEA-COMP:10131"/>
        <dbReference type="Rhea" id="RHEA-COMP:10132"/>
        <dbReference type="Rhea" id="RHEA-COMP:13555"/>
        <dbReference type="Rhea" id="RHEA-COMP:13556"/>
        <dbReference type="ChEBI" id="CHEBI:29950"/>
        <dbReference type="ChEBI" id="CHEBI:82612"/>
        <dbReference type="ChEBI" id="CHEBI:137386"/>
        <dbReference type="ChEBI" id="CHEBI:137387"/>
        <dbReference type="EC" id="2.1.1.63"/>
    </reaction>
</comment>
<evidence type="ECO:0000256" key="7">
    <source>
        <dbReference type="ARBA" id="ARBA00023204"/>
    </source>
</evidence>
<organism evidence="12 13">
    <name type="scientific">Enhygromyxa salina</name>
    <dbReference type="NCBI Taxonomy" id="215803"/>
    <lineage>
        <taxon>Bacteria</taxon>
        <taxon>Pseudomonadati</taxon>
        <taxon>Myxococcota</taxon>
        <taxon>Polyangia</taxon>
        <taxon>Nannocystales</taxon>
        <taxon>Nannocystaceae</taxon>
        <taxon>Enhygromyxa</taxon>
    </lineage>
</organism>
<protein>
    <recommendedName>
        <fullName evidence="9">Methylated-DNA--protein-cysteine methyltransferase</fullName>
        <ecNumber evidence="9">2.1.1.63</ecNumber>
    </recommendedName>
    <alternativeName>
        <fullName evidence="9">6-O-methylguanine-DNA methyltransferase</fullName>
        <shortName evidence="9">MGMT</shortName>
    </alternativeName>
    <alternativeName>
        <fullName evidence="9">O-6-methylguanine-DNA-alkyltransferase</fullName>
    </alternativeName>
</protein>
<comment type="function">
    <text evidence="9">Involved in the cellular defense against the biological effects of O6-methylguanine (O6-MeG) and O4-methylthymine (O4-MeT) in DNA. Repairs the methylated nucleobase in DNA by stoichiometrically transferring the methyl group to a cysteine residue in the enzyme. This is a suicide reaction: the enzyme is irreversibly inactivated.</text>
</comment>
<evidence type="ECO:0000256" key="9">
    <source>
        <dbReference type="HAMAP-Rule" id="MF_00772"/>
    </source>
</evidence>
<dbReference type="FunFam" id="1.10.10.10:FF:000214">
    <property type="entry name" value="Methylated-DNA--protein-cysteine methyltransferase"/>
    <property type="match status" value="1"/>
</dbReference>
<accession>A0A0C1ZBA9</accession>
<gene>
    <name evidence="12" type="ORF">DB30_06173</name>
</gene>
<dbReference type="PANTHER" id="PTHR10815">
    <property type="entry name" value="METHYLATED-DNA--PROTEIN-CYSTEINE METHYLTRANSFERASE"/>
    <property type="match status" value="1"/>
</dbReference>
<dbReference type="RefSeq" id="WP_052552633.1">
    <property type="nucleotide sequence ID" value="NZ_JMCC02000062.1"/>
</dbReference>
<dbReference type="CDD" id="cd06445">
    <property type="entry name" value="ATase"/>
    <property type="match status" value="1"/>
</dbReference>
<comment type="caution">
    <text evidence="12">The sequence shown here is derived from an EMBL/GenBank/DDBJ whole genome shotgun (WGS) entry which is preliminary data.</text>
</comment>
<dbReference type="GO" id="GO:0032259">
    <property type="term" value="P:methylation"/>
    <property type="evidence" value="ECO:0007669"/>
    <property type="project" value="UniProtKB-KW"/>
</dbReference>
<dbReference type="InterPro" id="IPR014048">
    <property type="entry name" value="MethylDNA_cys_MeTrfase_DNA-bd"/>
</dbReference>
<feature type="active site" description="Nucleophile; methyl group acceptor" evidence="9">
    <location>
        <position position="129"/>
    </location>
</feature>
<sequence>MSDLHQRLVTTPIDRLRLVASSRGLVGVYFPDHRAASPPNYPEADEHPVLDLAVAELREYFSGTRRAFTIPLEPRGTEFQRLVWAALADIEFAGTRSYGQLASAIGRPRSARAVGAANARNPLSLVLPCHRVVGTNGALTGYAGGLERKRWLLAHERAHR</sequence>
<comment type="subcellular location">
    <subcellularLocation>
        <location evidence="9">Cytoplasm</location>
    </subcellularLocation>
</comment>
<dbReference type="InterPro" id="IPR036217">
    <property type="entry name" value="MethylDNA_cys_MeTrfase_DNAb"/>
</dbReference>
<dbReference type="InterPro" id="IPR001497">
    <property type="entry name" value="MethylDNA_cys_MeTrfase_AS"/>
</dbReference>
<dbReference type="SUPFAM" id="SSF53155">
    <property type="entry name" value="Methylated DNA-protein cysteine methyltransferase domain"/>
    <property type="match status" value="1"/>
</dbReference>
<evidence type="ECO:0000256" key="6">
    <source>
        <dbReference type="ARBA" id="ARBA00022763"/>
    </source>
</evidence>
<evidence type="ECO:0000256" key="5">
    <source>
        <dbReference type="ARBA" id="ARBA00022679"/>
    </source>
</evidence>
<feature type="domain" description="Methylated-DNA-[protein]-cysteine S-methyltransferase DNA binding" evidence="10">
    <location>
        <begin position="78"/>
        <end position="157"/>
    </location>
</feature>
<dbReference type="InterPro" id="IPR036631">
    <property type="entry name" value="MGMT_N_sf"/>
</dbReference>
<dbReference type="NCBIfam" id="TIGR00589">
    <property type="entry name" value="ogt"/>
    <property type="match status" value="1"/>
</dbReference>
<dbReference type="InterPro" id="IPR036388">
    <property type="entry name" value="WH-like_DNA-bd_sf"/>
</dbReference>
<keyword evidence="7 9" id="KW-0234">DNA repair</keyword>
<dbReference type="EMBL" id="JMCC02000062">
    <property type="protein sequence ID" value="KIG14984.1"/>
    <property type="molecule type" value="Genomic_DNA"/>
</dbReference>
<dbReference type="Proteomes" id="UP000031599">
    <property type="component" value="Unassembled WGS sequence"/>
</dbReference>
<evidence type="ECO:0000313" key="12">
    <source>
        <dbReference type="EMBL" id="KIG14984.1"/>
    </source>
</evidence>
<dbReference type="Pfam" id="PF01035">
    <property type="entry name" value="DNA_binding_1"/>
    <property type="match status" value="1"/>
</dbReference>
<proteinExistence type="inferred from homology"/>
<evidence type="ECO:0000259" key="11">
    <source>
        <dbReference type="Pfam" id="PF02870"/>
    </source>
</evidence>
<dbReference type="Pfam" id="PF02870">
    <property type="entry name" value="Methyltransf_1N"/>
    <property type="match status" value="1"/>
</dbReference>
<comment type="similarity">
    <text evidence="2 9">Belongs to the MGMT family.</text>
</comment>
<dbReference type="GO" id="GO:0003908">
    <property type="term" value="F:methylated-DNA-[protein]-cysteine S-methyltransferase activity"/>
    <property type="evidence" value="ECO:0007669"/>
    <property type="project" value="UniProtKB-UniRule"/>
</dbReference>
<dbReference type="AlphaFoldDB" id="A0A0C1ZBA9"/>
<keyword evidence="6 9" id="KW-0227">DNA damage</keyword>
<feature type="domain" description="Methylguanine DNA methyltransferase ribonuclease-like" evidence="11">
    <location>
        <begin position="7"/>
        <end position="74"/>
    </location>
</feature>
<keyword evidence="3 9" id="KW-0963">Cytoplasm</keyword>
<evidence type="ECO:0000256" key="3">
    <source>
        <dbReference type="ARBA" id="ARBA00022490"/>
    </source>
</evidence>
<evidence type="ECO:0000259" key="10">
    <source>
        <dbReference type="Pfam" id="PF01035"/>
    </source>
</evidence>
<comment type="miscellaneous">
    <text evidence="9">This enzyme catalyzes only one turnover and therefore is not strictly catalytic. According to one definition, an enzyme is a biocatalyst that acts repeatedly and over many reaction cycles.</text>
</comment>
<evidence type="ECO:0000313" key="13">
    <source>
        <dbReference type="Proteomes" id="UP000031599"/>
    </source>
</evidence>
<dbReference type="GO" id="GO:0005737">
    <property type="term" value="C:cytoplasm"/>
    <property type="evidence" value="ECO:0007669"/>
    <property type="project" value="UniProtKB-SubCell"/>
</dbReference>
<dbReference type="Gene3D" id="1.10.10.10">
    <property type="entry name" value="Winged helix-like DNA-binding domain superfamily/Winged helix DNA-binding domain"/>
    <property type="match status" value="1"/>
</dbReference>
<dbReference type="Gene3D" id="3.30.160.70">
    <property type="entry name" value="Methylated DNA-protein cysteine methyltransferase domain"/>
    <property type="match status" value="1"/>
</dbReference>
<keyword evidence="5 9" id="KW-0808">Transferase</keyword>
<dbReference type="HAMAP" id="MF_00772">
    <property type="entry name" value="OGT"/>
    <property type="match status" value="1"/>
</dbReference>
<comment type="catalytic activity">
    <reaction evidence="8 9">
        <text>a 6-O-methyl-2'-deoxyguanosine in DNA + L-cysteinyl-[protein] = S-methyl-L-cysteinyl-[protein] + a 2'-deoxyguanosine in DNA</text>
        <dbReference type="Rhea" id="RHEA:24000"/>
        <dbReference type="Rhea" id="RHEA-COMP:10131"/>
        <dbReference type="Rhea" id="RHEA-COMP:10132"/>
        <dbReference type="Rhea" id="RHEA-COMP:11367"/>
        <dbReference type="Rhea" id="RHEA-COMP:11368"/>
        <dbReference type="ChEBI" id="CHEBI:29950"/>
        <dbReference type="ChEBI" id="CHEBI:82612"/>
        <dbReference type="ChEBI" id="CHEBI:85445"/>
        <dbReference type="ChEBI" id="CHEBI:85448"/>
        <dbReference type="EC" id="2.1.1.63"/>
    </reaction>
</comment>
<evidence type="ECO:0000256" key="2">
    <source>
        <dbReference type="ARBA" id="ARBA00008711"/>
    </source>
</evidence>
<name>A0A0C1ZBA9_9BACT</name>
<dbReference type="EC" id="2.1.1.63" evidence="9"/>
<evidence type="ECO:0000256" key="4">
    <source>
        <dbReference type="ARBA" id="ARBA00022603"/>
    </source>
</evidence>
<dbReference type="PANTHER" id="PTHR10815:SF5">
    <property type="entry name" value="METHYLATED-DNA--PROTEIN-CYSTEINE METHYLTRANSFERASE"/>
    <property type="match status" value="1"/>
</dbReference>
<keyword evidence="4 9" id="KW-0489">Methyltransferase</keyword>
<dbReference type="GO" id="GO:0006307">
    <property type="term" value="P:DNA alkylation repair"/>
    <property type="evidence" value="ECO:0007669"/>
    <property type="project" value="UniProtKB-UniRule"/>
</dbReference>
<dbReference type="InterPro" id="IPR023546">
    <property type="entry name" value="MGMT"/>
</dbReference>
<dbReference type="PROSITE" id="PS00374">
    <property type="entry name" value="MGMT"/>
    <property type="match status" value="1"/>
</dbReference>
<reference evidence="12 13" key="1">
    <citation type="submission" date="2014-12" db="EMBL/GenBank/DDBJ databases">
        <title>Genome assembly of Enhygromyxa salina DSM 15201.</title>
        <authorList>
            <person name="Sharma G."/>
            <person name="Subramanian S."/>
        </authorList>
    </citation>
    <scope>NUCLEOTIDE SEQUENCE [LARGE SCALE GENOMIC DNA]</scope>
    <source>
        <strain evidence="12 13">DSM 15201</strain>
    </source>
</reference>
<evidence type="ECO:0000256" key="8">
    <source>
        <dbReference type="ARBA" id="ARBA00049348"/>
    </source>
</evidence>
<evidence type="ECO:0000256" key="1">
    <source>
        <dbReference type="ARBA" id="ARBA00001286"/>
    </source>
</evidence>
<dbReference type="InterPro" id="IPR008332">
    <property type="entry name" value="MethylG_MeTrfase_N"/>
</dbReference>
<dbReference type="SUPFAM" id="SSF46767">
    <property type="entry name" value="Methylated DNA-protein cysteine methyltransferase, C-terminal domain"/>
    <property type="match status" value="1"/>
</dbReference>